<keyword evidence="11" id="KW-1185">Reference proteome</keyword>
<dbReference type="PANTHER" id="PTHR23501">
    <property type="entry name" value="MAJOR FACILITATOR SUPERFAMILY"/>
    <property type="match status" value="1"/>
</dbReference>
<dbReference type="AlphaFoldDB" id="A0AA96F723"/>
<keyword evidence="5 8" id="KW-0812">Transmembrane</keyword>
<feature type="transmembrane region" description="Helical" evidence="8">
    <location>
        <begin position="312"/>
        <end position="329"/>
    </location>
</feature>
<dbReference type="PANTHER" id="PTHR23501:SF197">
    <property type="entry name" value="COMD"/>
    <property type="match status" value="1"/>
</dbReference>
<evidence type="ECO:0000256" key="8">
    <source>
        <dbReference type="SAM" id="Phobius"/>
    </source>
</evidence>
<dbReference type="Gene3D" id="1.20.1720.10">
    <property type="entry name" value="Multidrug resistance protein D"/>
    <property type="match status" value="1"/>
</dbReference>
<keyword evidence="4" id="KW-1003">Cell membrane</keyword>
<dbReference type="RefSeq" id="WP_313500087.1">
    <property type="nucleotide sequence ID" value="NZ_CP134879.1"/>
</dbReference>
<dbReference type="FunFam" id="1.20.1720.10:FF:000004">
    <property type="entry name" value="EmrB/QacA family drug resistance transporter"/>
    <property type="match status" value="1"/>
</dbReference>
<dbReference type="Proteomes" id="UP001304125">
    <property type="component" value="Chromosome"/>
</dbReference>
<evidence type="ECO:0000313" key="10">
    <source>
        <dbReference type="EMBL" id="WNM25266.1"/>
    </source>
</evidence>
<feature type="transmembrane region" description="Helical" evidence="8">
    <location>
        <begin position="86"/>
        <end position="105"/>
    </location>
</feature>
<evidence type="ECO:0000256" key="7">
    <source>
        <dbReference type="ARBA" id="ARBA00023136"/>
    </source>
</evidence>
<organism evidence="10 11">
    <name type="scientific">Demequina capsici</name>
    <dbReference type="NCBI Taxonomy" id="3075620"/>
    <lineage>
        <taxon>Bacteria</taxon>
        <taxon>Bacillati</taxon>
        <taxon>Actinomycetota</taxon>
        <taxon>Actinomycetes</taxon>
        <taxon>Micrococcales</taxon>
        <taxon>Demequinaceae</taxon>
        <taxon>Demequina</taxon>
    </lineage>
</organism>
<evidence type="ECO:0000256" key="6">
    <source>
        <dbReference type="ARBA" id="ARBA00022989"/>
    </source>
</evidence>
<dbReference type="InterPro" id="IPR011701">
    <property type="entry name" value="MFS"/>
</dbReference>
<dbReference type="NCBIfam" id="TIGR00711">
    <property type="entry name" value="efflux_EmrB"/>
    <property type="match status" value="1"/>
</dbReference>
<protein>
    <submittedName>
        <fullName evidence="10">MDR family MFS transporter</fullName>
    </submittedName>
</protein>
<dbReference type="InterPro" id="IPR020846">
    <property type="entry name" value="MFS_dom"/>
</dbReference>
<dbReference type="InterPro" id="IPR004638">
    <property type="entry name" value="EmrB-like"/>
</dbReference>
<sequence length="561" mass="57824">MTATSIDAQTARSRGDVLKPLSGLMLGMFVSLLASTVVSSSLPIIVSELGGSQTSYTWVITATLLATAVSTPLWGKFADLANRKVLFQAAISLFIVASLIAGFSHNVGVLIGARTVQGIGAGGLAALSQIIMADIVSPRERGRYAGLFGGVMAVATVGGPLLGGVVTDAFGWRWNFFIAAPVAIIALVMIQLTLHLPHREPKKVSVDYWGIVLISAGVSTLLIWITLAGNQFAWGSTTSYAMAVAAGLLLVGAVIVELVVPDPLIPLDMFKDRTFTFSVIGSAAIGVTMFGTSVFLAQYMQLSHGATPTQSGLLTIPMMGGLLLASTFFGQVISRTGKWKAIMISGAALAVIGSALLGTVNADTSLVQVGVSMFVLGAGVGMLMQNLVLVVQNRIEVQRLGVATSTLTFFRTIGGTIGVSLLGAALANSLPGRIMEGLAALPAADQAQAAQLLASGSVPEVSQLPDSIATVIEHAYGAGIGHVFLLSVPLAIVALVAVCFLPNAHLGTKTAIESEREAAVRDAEAGALDSELLEAELDLAGVGAVSGDRSGVEDESEAQDR</sequence>
<keyword evidence="7 8" id="KW-0472">Membrane</keyword>
<feature type="domain" description="Major facilitator superfamily (MFS) profile" evidence="9">
    <location>
        <begin position="20"/>
        <end position="506"/>
    </location>
</feature>
<evidence type="ECO:0000256" key="3">
    <source>
        <dbReference type="ARBA" id="ARBA00022448"/>
    </source>
</evidence>
<dbReference type="InterPro" id="IPR036259">
    <property type="entry name" value="MFS_trans_sf"/>
</dbReference>
<comment type="subcellular location">
    <subcellularLocation>
        <location evidence="1">Cell membrane</location>
        <topology evidence="1">Multi-pass membrane protein</topology>
    </subcellularLocation>
</comment>
<dbReference type="PRINTS" id="PR01036">
    <property type="entry name" value="TCRTETB"/>
</dbReference>
<feature type="transmembrane region" description="Helical" evidence="8">
    <location>
        <begin position="21"/>
        <end position="44"/>
    </location>
</feature>
<keyword evidence="6 8" id="KW-1133">Transmembrane helix</keyword>
<evidence type="ECO:0000256" key="5">
    <source>
        <dbReference type="ARBA" id="ARBA00022692"/>
    </source>
</evidence>
<feature type="transmembrane region" description="Helical" evidence="8">
    <location>
        <begin position="366"/>
        <end position="388"/>
    </location>
</feature>
<feature type="transmembrane region" description="Helical" evidence="8">
    <location>
        <begin position="206"/>
        <end position="227"/>
    </location>
</feature>
<dbReference type="GO" id="GO:0022857">
    <property type="term" value="F:transmembrane transporter activity"/>
    <property type="evidence" value="ECO:0007669"/>
    <property type="project" value="InterPro"/>
</dbReference>
<gene>
    <name evidence="10" type="ORF">RN606_03720</name>
</gene>
<dbReference type="SUPFAM" id="SSF103473">
    <property type="entry name" value="MFS general substrate transporter"/>
    <property type="match status" value="1"/>
</dbReference>
<dbReference type="CDD" id="cd17502">
    <property type="entry name" value="MFS_Azr1_MDR_like"/>
    <property type="match status" value="1"/>
</dbReference>
<evidence type="ECO:0000256" key="4">
    <source>
        <dbReference type="ARBA" id="ARBA00022475"/>
    </source>
</evidence>
<comment type="similarity">
    <text evidence="2">Belongs to the major facilitator superfamily. TCR/Tet family.</text>
</comment>
<feature type="transmembrane region" description="Helical" evidence="8">
    <location>
        <begin position="480"/>
        <end position="501"/>
    </location>
</feature>
<name>A0AA96F723_9MICO</name>
<dbReference type="PROSITE" id="PS50850">
    <property type="entry name" value="MFS"/>
    <property type="match status" value="1"/>
</dbReference>
<feature type="transmembrane region" description="Helical" evidence="8">
    <location>
        <begin position="144"/>
        <end position="162"/>
    </location>
</feature>
<accession>A0AA96F723</accession>
<dbReference type="Gene3D" id="1.20.1250.20">
    <property type="entry name" value="MFS general substrate transporter like domains"/>
    <property type="match status" value="1"/>
</dbReference>
<feature type="transmembrane region" description="Helical" evidence="8">
    <location>
        <begin position="111"/>
        <end position="132"/>
    </location>
</feature>
<evidence type="ECO:0000313" key="11">
    <source>
        <dbReference type="Proteomes" id="UP001304125"/>
    </source>
</evidence>
<reference evidence="10 11" key="1">
    <citation type="submission" date="2023-09" db="EMBL/GenBank/DDBJ databases">
        <title>Demequina sp. a novel bacteria isolated from Capsicum annuum.</title>
        <authorList>
            <person name="Humaira Z."/>
            <person name="Lee J."/>
            <person name="Cho D."/>
        </authorList>
    </citation>
    <scope>NUCLEOTIDE SEQUENCE [LARGE SCALE GENOMIC DNA]</scope>
    <source>
        <strain evidence="10 11">OYTSA14</strain>
    </source>
</reference>
<feature type="transmembrane region" description="Helical" evidence="8">
    <location>
        <begin position="400"/>
        <end position="427"/>
    </location>
</feature>
<dbReference type="Pfam" id="PF07690">
    <property type="entry name" value="MFS_1"/>
    <property type="match status" value="1"/>
</dbReference>
<feature type="transmembrane region" description="Helical" evidence="8">
    <location>
        <begin position="239"/>
        <end position="260"/>
    </location>
</feature>
<dbReference type="GO" id="GO:0005886">
    <property type="term" value="C:plasma membrane"/>
    <property type="evidence" value="ECO:0007669"/>
    <property type="project" value="UniProtKB-SubCell"/>
</dbReference>
<evidence type="ECO:0000259" key="9">
    <source>
        <dbReference type="PROSITE" id="PS50850"/>
    </source>
</evidence>
<proteinExistence type="inferred from homology"/>
<keyword evidence="3" id="KW-0813">Transport</keyword>
<evidence type="ECO:0000256" key="1">
    <source>
        <dbReference type="ARBA" id="ARBA00004651"/>
    </source>
</evidence>
<feature type="transmembrane region" description="Helical" evidence="8">
    <location>
        <begin position="341"/>
        <end position="360"/>
    </location>
</feature>
<evidence type="ECO:0000256" key="2">
    <source>
        <dbReference type="ARBA" id="ARBA00007520"/>
    </source>
</evidence>
<feature type="transmembrane region" description="Helical" evidence="8">
    <location>
        <begin position="174"/>
        <end position="194"/>
    </location>
</feature>
<feature type="transmembrane region" description="Helical" evidence="8">
    <location>
        <begin position="56"/>
        <end position="74"/>
    </location>
</feature>
<feature type="transmembrane region" description="Helical" evidence="8">
    <location>
        <begin position="280"/>
        <end position="300"/>
    </location>
</feature>
<dbReference type="EMBL" id="CP134879">
    <property type="protein sequence ID" value="WNM25266.1"/>
    <property type="molecule type" value="Genomic_DNA"/>
</dbReference>